<name>A0A1M4U6P0_9BACE</name>
<dbReference type="PANTHER" id="PTHR43818">
    <property type="entry name" value="BCDNA.GH03377"/>
    <property type="match status" value="1"/>
</dbReference>
<gene>
    <name evidence="3" type="ORF">SAMN05444349_10338</name>
</gene>
<protein>
    <submittedName>
        <fullName evidence="3">Predicted dehydrogenase</fullName>
    </submittedName>
</protein>
<dbReference type="RefSeq" id="WP_025073998.1">
    <property type="nucleotide sequence ID" value="NZ_FQVD01000003.1"/>
</dbReference>
<evidence type="ECO:0000259" key="2">
    <source>
        <dbReference type="Pfam" id="PF22725"/>
    </source>
</evidence>
<dbReference type="AlphaFoldDB" id="A0A1M4U6P0"/>
<dbReference type="OrthoDB" id="9771072at2"/>
<dbReference type="InterPro" id="IPR036291">
    <property type="entry name" value="NAD(P)-bd_dom_sf"/>
</dbReference>
<dbReference type="STRING" id="871325.SAMN05444349_10338"/>
<dbReference type="SUPFAM" id="SSF51735">
    <property type="entry name" value="NAD(P)-binding Rossmann-fold domains"/>
    <property type="match status" value="1"/>
</dbReference>
<feature type="domain" description="Gfo/Idh/MocA-like oxidoreductase N-terminal" evidence="1">
    <location>
        <begin position="53"/>
        <end position="167"/>
    </location>
</feature>
<dbReference type="Gene3D" id="3.30.360.10">
    <property type="entry name" value="Dihydrodipicolinate Reductase, domain 2"/>
    <property type="match status" value="1"/>
</dbReference>
<dbReference type="InterPro" id="IPR055170">
    <property type="entry name" value="GFO_IDH_MocA-like_dom"/>
</dbReference>
<evidence type="ECO:0000313" key="4">
    <source>
        <dbReference type="Proteomes" id="UP000184436"/>
    </source>
</evidence>
<dbReference type="Pfam" id="PF01408">
    <property type="entry name" value="GFO_IDH_MocA"/>
    <property type="match status" value="1"/>
</dbReference>
<dbReference type="SUPFAM" id="SSF55347">
    <property type="entry name" value="Glyceraldehyde-3-phosphate dehydrogenase-like, C-terminal domain"/>
    <property type="match status" value="1"/>
</dbReference>
<evidence type="ECO:0000313" key="3">
    <source>
        <dbReference type="EMBL" id="SHE52316.1"/>
    </source>
</evidence>
<dbReference type="Proteomes" id="UP000184436">
    <property type="component" value="Unassembled WGS sequence"/>
</dbReference>
<reference evidence="3 4" key="1">
    <citation type="submission" date="2016-11" db="EMBL/GenBank/DDBJ databases">
        <authorList>
            <person name="Jaros S."/>
            <person name="Januszkiewicz K."/>
            <person name="Wedrychowicz H."/>
        </authorList>
    </citation>
    <scope>NUCLEOTIDE SEQUENCE [LARGE SCALE GENOMIC DNA]</scope>
    <source>
        <strain evidence="3 4">DSM 26883</strain>
    </source>
</reference>
<feature type="domain" description="GFO/IDH/MocA-like oxidoreductase" evidence="2">
    <location>
        <begin position="180"/>
        <end position="310"/>
    </location>
</feature>
<dbReference type="EMBL" id="FQVD01000003">
    <property type="protein sequence ID" value="SHE52316.1"/>
    <property type="molecule type" value="Genomic_DNA"/>
</dbReference>
<proteinExistence type="predicted"/>
<dbReference type="Pfam" id="PF22725">
    <property type="entry name" value="GFO_IDH_MocA_C3"/>
    <property type="match status" value="1"/>
</dbReference>
<dbReference type="GO" id="GO:0000166">
    <property type="term" value="F:nucleotide binding"/>
    <property type="evidence" value="ECO:0007669"/>
    <property type="project" value="InterPro"/>
</dbReference>
<dbReference type="InterPro" id="IPR050463">
    <property type="entry name" value="Gfo/Idh/MocA_oxidrdct_glycsds"/>
</dbReference>
<dbReference type="Gene3D" id="3.40.50.720">
    <property type="entry name" value="NAD(P)-binding Rossmann-like Domain"/>
    <property type="match status" value="1"/>
</dbReference>
<accession>A0A1M4U6P0</accession>
<dbReference type="InterPro" id="IPR000683">
    <property type="entry name" value="Gfo/Idh/MocA-like_OxRdtase_N"/>
</dbReference>
<dbReference type="PANTHER" id="PTHR43818:SF12">
    <property type="entry name" value="NADH-DEPENDENT DEHYDROGENASE-RELATED"/>
    <property type="match status" value="1"/>
</dbReference>
<evidence type="ECO:0000259" key="1">
    <source>
        <dbReference type="Pfam" id="PF01408"/>
    </source>
</evidence>
<organism evidence="3 4">
    <name type="scientific">Bacteroides faecichinchillae</name>
    <dbReference type="NCBI Taxonomy" id="871325"/>
    <lineage>
        <taxon>Bacteria</taxon>
        <taxon>Pseudomonadati</taxon>
        <taxon>Bacteroidota</taxon>
        <taxon>Bacteroidia</taxon>
        <taxon>Bacteroidales</taxon>
        <taxon>Bacteroidaceae</taxon>
        <taxon>Bacteroides</taxon>
    </lineage>
</organism>
<keyword evidence="4" id="KW-1185">Reference proteome</keyword>
<sequence length="441" mass="49842">MKNNTEKGVDLSLRQFIKSLGYIAGGSALLASTPWLTSCTPEKLKEISSEKARVAVIGTGSRGQYHLHNLKEIPHAQVVAICDNYPPNLKAAQELFPNAKTYTDYKKLLESKDIDGVIIATPLNWHACITLDALSAGKHVFCEKAMARTLEECKTVYDTYQNTNQVLYFCMQRMYDEKYIKAMQMIHSGLIGEVVGMRCHWFRNADWRRPVPSPELERKINWRLYKESSGGLMTELGSHQLEVCNWAIHKMPTHIMGMGDIVYWKDGREVYDSVNVTYRYSNGAKIAYESLISNKFNGMEEQILGHKGTMDLSKGLYYLEEDHSITGIRQLIDQVKDKVFAAIPTAGPSWRPETKMEYTPHFVIDGGSNVSNGLSMVGFEKDGSDTILSSFCQSCITGEKAKDVVEEAYCSSVLCLLGNQSMEEERCIVFPDEYKIPYMKF</sequence>